<proteinExistence type="inferred from homology"/>
<dbReference type="GO" id="GO:0008146">
    <property type="term" value="F:sulfotransferase activity"/>
    <property type="evidence" value="ECO:0007669"/>
    <property type="project" value="InterPro"/>
</dbReference>
<dbReference type="InterPro" id="IPR000863">
    <property type="entry name" value="Sulfotransferase_dom"/>
</dbReference>
<reference evidence="4" key="1">
    <citation type="submission" date="2014-12" db="EMBL/GenBank/DDBJ databases">
        <title>Insight into the proteome of Arion vulgaris.</title>
        <authorList>
            <person name="Aradska J."/>
            <person name="Bulat T."/>
            <person name="Smidak R."/>
            <person name="Sarate P."/>
            <person name="Gangsoo J."/>
            <person name="Sialana F."/>
            <person name="Bilban M."/>
            <person name="Lubec G."/>
        </authorList>
    </citation>
    <scope>NUCLEOTIDE SEQUENCE</scope>
    <source>
        <tissue evidence="4">Skin</tissue>
    </source>
</reference>
<evidence type="ECO:0000256" key="1">
    <source>
        <dbReference type="ARBA" id="ARBA00005771"/>
    </source>
</evidence>
<dbReference type="Gene3D" id="3.40.50.300">
    <property type="entry name" value="P-loop containing nucleotide triphosphate hydrolases"/>
    <property type="match status" value="1"/>
</dbReference>
<feature type="domain" description="Sulfotransferase" evidence="3">
    <location>
        <begin position="53"/>
        <end position="290"/>
    </location>
</feature>
<keyword evidence="2" id="KW-0808">Transferase</keyword>
<dbReference type="InterPro" id="IPR027417">
    <property type="entry name" value="P-loop_NTPase"/>
</dbReference>
<dbReference type="AlphaFoldDB" id="A0A0B6ZC73"/>
<accession>A0A0B6ZC73</accession>
<dbReference type="Pfam" id="PF00685">
    <property type="entry name" value="Sulfotransfer_1"/>
    <property type="match status" value="1"/>
</dbReference>
<organism evidence="4">
    <name type="scientific">Arion vulgaris</name>
    <dbReference type="NCBI Taxonomy" id="1028688"/>
    <lineage>
        <taxon>Eukaryota</taxon>
        <taxon>Metazoa</taxon>
        <taxon>Spiralia</taxon>
        <taxon>Lophotrochozoa</taxon>
        <taxon>Mollusca</taxon>
        <taxon>Gastropoda</taxon>
        <taxon>Heterobranchia</taxon>
        <taxon>Euthyneura</taxon>
        <taxon>Panpulmonata</taxon>
        <taxon>Eupulmonata</taxon>
        <taxon>Stylommatophora</taxon>
        <taxon>Helicina</taxon>
        <taxon>Arionoidea</taxon>
        <taxon>Arionidae</taxon>
        <taxon>Arion</taxon>
    </lineage>
</organism>
<sequence length="315" mass="36889">MFVHSVQGTGMELKKVKDAAGNSLTVLEYEGRWLPDFPREALAGMKTFKAREDDVIVCAYPKSGTHWVWEMVRILLAGTTDLQMIEKDDGMMEYTIPEELERTPSPRSLNTHYHFEMLPASLFRKKCRIVYITRDPKDVAVSYYNHHRKLAELYQYEGEWKDYFPLFLSGQLDYESWFAYTKGWEQGIKDHPELPIHITSYEELQRDTFGGLKKLAAFLGVETEDSFLIKVVKKCSFDTMRATKGTNETFGVQHSPIMYRKGKVGDWKNWFTIAQYEQLNDVFEKEMTGTRIYELYSQTKQRILEPNRNIIDGYE</sequence>
<dbReference type="EMBL" id="HACG01019162">
    <property type="protein sequence ID" value="CEK66027.1"/>
    <property type="molecule type" value="Transcribed_RNA"/>
</dbReference>
<name>A0A0B6ZC73_9EUPU</name>
<dbReference type="SUPFAM" id="SSF52540">
    <property type="entry name" value="P-loop containing nucleoside triphosphate hydrolases"/>
    <property type="match status" value="1"/>
</dbReference>
<evidence type="ECO:0000259" key="3">
    <source>
        <dbReference type="Pfam" id="PF00685"/>
    </source>
</evidence>
<evidence type="ECO:0000256" key="2">
    <source>
        <dbReference type="ARBA" id="ARBA00022679"/>
    </source>
</evidence>
<gene>
    <name evidence="4" type="primary">ORF57077</name>
</gene>
<comment type="similarity">
    <text evidence="1">Belongs to the sulfotransferase 1 family.</text>
</comment>
<protein>
    <recommendedName>
        <fullName evidence="3">Sulfotransferase domain-containing protein</fullName>
    </recommendedName>
</protein>
<dbReference type="PANTHER" id="PTHR11783">
    <property type="entry name" value="SULFOTRANSFERASE SULT"/>
    <property type="match status" value="1"/>
</dbReference>
<evidence type="ECO:0000313" key="4">
    <source>
        <dbReference type="EMBL" id="CEK66027.1"/>
    </source>
</evidence>